<dbReference type="EMBL" id="BA000045">
    <property type="protein sequence ID" value="BAC89673.1"/>
    <property type="molecule type" value="Genomic_DNA"/>
</dbReference>
<accession>Q7NJV0</accession>
<keyword evidence="3" id="KW-0812">Transmembrane</keyword>
<dbReference type="PhylomeDB" id="Q7NJV0"/>
<dbReference type="GO" id="GO:0046813">
    <property type="term" value="P:receptor-mediated virion attachment to host cell"/>
    <property type="evidence" value="ECO:0000318"/>
    <property type="project" value="GO_Central"/>
</dbReference>
<keyword evidence="3" id="KW-0472">Membrane</keyword>
<dbReference type="PANTHER" id="PTHR44858">
    <property type="entry name" value="TETRATRICOPEPTIDE REPEAT PROTEIN 6"/>
    <property type="match status" value="1"/>
</dbReference>
<dbReference type="Proteomes" id="UP000000557">
    <property type="component" value="Chromosome"/>
</dbReference>
<sequence length="208" mass="22989">MPVWRRFSCFLSPSQQARVHSLCHGDKLAGKFADQAISSSVRERVLLIGLVVTGLTVLAGLHLWRVRQENHWGAAQAMLEEGTHKLQTGDLRGAEATFTQALAADADNDYLYLQRGLARLWLFEYAAAVADLSRSIALQPRPIAYLRRCEAHQAASHYRAALSDCSEAIRRDPGDPAAYRLRAAVRRALGDAPGALRDAQRSTDLSRK</sequence>
<evidence type="ECO:0000256" key="1">
    <source>
        <dbReference type="ARBA" id="ARBA00022737"/>
    </source>
</evidence>
<feature type="transmembrane region" description="Helical" evidence="3">
    <location>
        <begin position="45"/>
        <end position="64"/>
    </location>
</feature>
<keyword evidence="2" id="KW-0802">TPR repeat</keyword>
<dbReference type="InterPro" id="IPR019734">
    <property type="entry name" value="TPR_rpt"/>
</dbReference>
<evidence type="ECO:0000256" key="2">
    <source>
        <dbReference type="ARBA" id="ARBA00022803"/>
    </source>
</evidence>
<dbReference type="OrthoDB" id="479590at2"/>
<dbReference type="SUPFAM" id="SSF48452">
    <property type="entry name" value="TPR-like"/>
    <property type="match status" value="1"/>
</dbReference>
<evidence type="ECO:0000313" key="5">
    <source>
        <dbReference type="Proteomes" id="UP000000557"/>
    </source>
</evidence>
<dbReference type="HOGENOM" id="CLU_1319413_0_0_3"/>
<dbReference type="AlphaFoldDB" id="Q7NJV0"/>
<evidence type="ECO:0000256" key="3">
    <source>
        <dbReference type="SAM" id="Phobius"/>
    </source>
</evidence>
<dbReference type="InterPro" id="IPR050498">
    <property type="entry name" value="Ycf3"/>
</dbReference>
<keyword evidence="5" id="KW-1185">Reference proteome</keyword>
<dbReference type="KEGG" id="gvi:gll1732"/>
<dbReference type="STRING" id="251221.gene:10759223"/>
<protein>
    <submittedName>
        <fullName evidence="4">Gll1732 protein</fullName>
    </submittedName>
</protein>
<dbReference type="InParanoid" id="Q7NJV0"/>
<proteinExistence type="predicted"/>
<dbReference type="eggNOG" id="COG4783">
    <property type="taxonomic scope" value="Bacteria"/>
</dbReference>
<reference evidence="4 5" key="1">
    <citation type="journal article" date="2003" name="DNA Res.">
        <title>Complete genome structure of Gloeobacter violaceus PCC 7421, a cyanobacterium that lacks thylakoids.</title>
        <authorList>
            <person name="Nakamura Y."/>
            <person name="Kaneko T."/>
            <person name="Sato S."/>
            <person name="Mimuro M."/>
            <person name="Miyashita H."/>
            <person name="Tsuchiya T."/>
            <person name="Sasamoto S."/>
            <person name="Watanabe A."/>
            <person name="Kawashima K."/>
            <person name="Kishida Y."/>
            <person name="Kiyokawa C."/>
            <person name="Kohara M."/>
            <person name="Matsumoto M."/>
            <person name="Matsuno A."/>
            <person name="Nakazaki N."/>
            <person name="Shimpo S."/>
            <person name="Takeuchi C."/>
            <person name="Yamada M."/>
            <person name="Tabata S."/>
        </authorList>
    </citation>
    <scope>NUCLEOTIDE SEQUENCE [LARGE SCALE GENOMIC DNA]</scope>
    <source>
        <strain evidence="5">ATCC 29082 / PCC 7421</strain>
    </source>
</reference>
<keyword evidence="3" id="KW-1133">Transmembrane helix</keyword>
<gene>
    <name evidence="4" type="ordered locus">gll1732</name>
</gene>
<dbReference type="GO" id="GO:0009279">
    <property type="term" value="C:cell outer membrane"/>
    <property type="evidence" value="ECO:0000318"/>
    <property type="project" value="GO_Central"/>
</dbReference>
<dbReference type="Gene3D" id="1.25.40.10">
    <property type="entry name" value="Tetratricopeptide repeat domain"/>
    <property type="match status" value="2"/>
</dbReference>
<name>Q7NJV0_GLOVI</name>
<keyword evidence="1" id="KW-0677">Repeat</keyword>
<reference evidence="4 5" key="2">
    <citation type="journal article" date="2003" name="DNA Res.">
        <title>Complete genome structure of Gloeobacter violaceus PCC 7421, a cyanobacterium that lacks thylakoids (supplement).</title>
        <authorList>
            <person name="Nakamura Y."/>
            <person name="Kaneko T."/>
            <person name="Sato S."/>
            <person name="Mimuro M."/>
            <person name="Miyashita H."/>
            <person name="Tsuchiya T."/>
            <person name="Sasamoto S."/>
            <person name="Watanabe A."/>
            <person name="Kawashima K."/>
            <person name="Kishida Y."/>
            <person name="Kiyokawa C."/>
            <person name="Kohara M."/>
            <person name="Matsumoto M."/>
            <person name="Matsuno A."/>
            <person name="Nakazaki N."/>
            <person name="Shimpo S."/>
            <person name="Takeuchi C."/>
            <person name="Yamada M."/>
            <person name="Tabata S."/>
        </authorList>
    </citation>
    <scope>NUCLEOTIDE SEQUENCE [LARGE SCALE GENOMIC DNA]</scope>
    <source>
        <strain evidence="5">ATCC 29082 / PCC 7421</strain>
    </source>
</reference>
<dbReference type="SMART" id="SM00028">
    <property type="entry name" value="TPR"/>
    <property type="match status" value="3"/>
</dbReference>
<organism evidence="4 5">
    <name type="scientific">Gloeobacter violaceus (strain ATCC 29082 / PCC 7421)</name>
    <dbReference type="NCBI Taxonomy" id="251221"/>
    <lineage>
        <taxon>Bacteria</taxon>
        <taxon>Bacillati</taxon>
        <taxon>Cyanobacteriota</taxon>
        <taxon>Cyanophyceae</taxon>
        <taxon>Gloeobacterales</taxon>
        <taxon>Gloeobacteraceae</taxon>
        <taxon>Gloeobacter</taxon>
    </lineage>
</organism>
<dbReference type="InterPro" id="IPR011990">
    <property type="entry name" value="TPR-like_helical_dom_sf"/>
</dbReference>
<evidence type="ECO:0000313" key="4">
    <source>
        <dbReference type="EMBL" id="BAC89673.1"/>
    </source>
</evidence>
<dbReference type="EnsemblBacteria" id="BAC89673">
    <property type="protein sequence ID" value="BAC89673"/>
    <property type="gene ID" value="BAC89673"/>
</dbReference>
<dbReference type="PANTHER" id="PTHR44858:SF1">
    <property type="entry name" value="UDP-N-ACETYLGLUCOSAMINE--PEPTIDE N-ACETYLGLUCOSAMINYLTRANSFERASE SPINDLY-RELATED"/>
    <property type="match status" value="1"/>
</dbReference>